<dbReference type="PRINTS" id="PR00368">
    <property type="entry name" value="FADPNR"/>
</dbReference>
<sequence length="455" mass="48336">MRIAAGSAVDPARPLRFRFDGRDYEGLAGDTLASALLANGVRLFGRSFKYHRPRGVLAAGPEEPNALVELRTGARREPNTRASVTELYDGLAAASQNRWPSLEWDLLSATRPFAPLMHAGFYYKTFMWPKAAWEKLYEPAIRRAAGLGRAAGAPDPDHYEKAFAFCDVLVIGGGPAGLAAALAAGRAGARVILCDEDFRPGGRLLAERREIGGRPALDWLAETVAELESLPEVRLMRRTTIFGVYDGGTYGALERVADHFPVPPPHMARQRSWRIAAKRAVLAAGATERPLVFDGNDRPGVMLAGAVRSYLNRFGVAAGLTAVVLTTADDGWRTVADLAAAGVRVAAIVDPRPEIAPALLDLARRAGARVFAGGMVVGTHGRRGLSAIEVRDGAGRAERIGCDLLAMSNGWNPQVHLACHLGGRPVWDETIAAFVPGAPPPGMAAAGAAAGRPAL</sequence>
<dbReference type="InterPro" id="IPR023753">
    <property type="entry name" value="FAD/NAD-binding_dom"/>
</dbReference>
<organism evidence="3 4">
    <name type="scientific">Propylenella binzhouense</name>
    <dbReference type="NCBI Taxonomy" id="2555902"/>
    <lineage>
        <taxon>Bacteria</taxon>
        <taxon>Pseudomonadati</taxon>
        <taxon>Pseudomonadota</taxon>
        <taxon>Alphaproteobacteria</taxon>
        <taxon>Hyphomicrobiales</taxon>
        <taxon>Propylenellaceae</taxon>
        <taxon>Propylenella</taxon>
    </lineage>
</organism>
<keyword evidence="4" id="KW-1185">Reference proteome</keyword>
<dbReference type="AlphaFoldDB" id="A0A964WV30"/>
<evidence type="ECO:0000313" key="3">
    <source>
        <dbReference type="EMBL" id="MYZ49445.1"/>
    </source>
</evidence>
<dbReference type="InterPro" id="IPR042204">
    <property type="entry name" value="2Fe-2S-bd_N"/>
</dbReference>
<gene>
    <name evidence="3" type="ORF">E4O86_17180</name>
</gene>
<dbReference type="EMBL" id="SPKJ01000075">
    <property type="protein sequence ID" value="MYZ49445.1"/>
    <property type="molecule type" value="Genomic_DNA"/>
</dbReference>
<dbReference type="OrthoDB" id="5287468at2"/>
<evidence type="ECO:0000313" key="4">
    <source>
        <dbReference type="Proteomes" id="UP000773614"/>
    </source>
</evidence>
<comment type="caution">
    <text evidence="3">The sequence shown here is derived from an EMBL/GenBank/DDBJ whole genome shotgun (WGS) entry which is preliminary data.</text>
</comment>
<protein>
    <submittedName>
        <fullName evidence="3">FAD-dependent oxidoreductase</fullName>
    </submittedName>
</protein>
<dbReference type="GO" id="GO:0016491">
    <property type="term" value="F:oxidoreductase activity"/>
    <property type="evidence" value="ECO:0007669"/>
    <property type="project" value="UniProtKB-KW"/>
</dbReference>
<dbReference type="Pfam" id="PF13510">
    <property type="entry name" value="Fer2_4"/>
    <property type="match status" value="1"/>
</dbReference>
<evidence type="ECO:0000256" key="1">
    <source>
        <dbReference type="ARBA" id="ARBA00023002"/>
    </source>
</evidence>
<accession>A0A964WV30</accession>
<dbReference type="Gene3D" id="3.50.50.60">
    <property type="entry name" value="FAD/NAD(P)-binding domain"/>
    <property type="match status" value="1"/>
</dbReference>
<evidence type="ECO:0000259" key="2">
    <source>
        <dbReference type="Pfam" id="PF07992"/>
    </source>
</evidence>
<dbReference type="SUPFAM" id="SSF51905">
    <property type="entry name" value="FAD/NAD(P)-binding domain"/>
    <property type="match status" value="1"/>
</dbReference>
<dbReference type="Pfam" id="PF07992">
    <property type="entry name" value="Pyr_redox_2"/>
    <property type="match status" value="1"/>
</dbReference>
<keyword evidence="1" id="KW-0560">Oxidoreductase</keyword>
<reference evidence="3" key="1">
    <citation type="submission" date="2019-03" db="EMBL/GenBank/DDBJ databases">
        <title>Afifella sp. nov., isolated from activated sludge.</title>
        <authorList>
            <person name="Li Q."/>
            <person name="Liu Y."/>
        </authorList>
    </citation>
    <scope>NUCLEOTIDE SEQUENCE</scope>
    <source>
        <strain evidence="3">L72</strain>
    </source>
</reference>
<name>A0A964WV30_9HYPH</name>
<proteinExistence type="predicted"/>
<dbReference type="PANTHER" id="PTHR42949:SF3">
    <property type="entry name" value="ANAEROBIC GLYCEROL-3-PHOSPHATE DEHYDROGENASE SUBUNIT B"/>
    <property type="match status" value="1"/>
</dbReference>
<dbReference type="PANTHER" id="PTHR42949">
    <property type="entry name" value="ANAEROBIC GLYCEROL-3-PHOSPHATE DEHYDROGENASE SUBUNIT B"/>
    <property type="match status" value="1"/>
</dbReference>
<feature type="non-terminal residue" evidence="3">
    <location>
        <position position="455"/>
    </location>
</feature>
<dbReference type="PRINTS" id="PR00469">
    <property type="entry name" value="PNDRDTASEII"/>
</dbReference>
<dbReference type="RefSeq" id="WP_161141804.1">
    <property type="nucleotide sequence ID" value="NZ_SPKJ01000075.1"/>
</dbReference>
<feature type="domain" description="FAD/NAD(P)-binding" evidence="2">
    <location>
        <begin position="167"/>
        <end position="418"/>
    </location>
</feature>
<dbReference type="Proteomes" id="UP000773614">
    <property type="component" value="Unassembled WGS sequence"/>
</dbReference>
<dbReference type="InterPro" id="IPR036188">
    <property type="entry name" value="FAD/NAD-bd_sf"/>
</dbReference>
<dbReference type="InterPro" id="IPR051691">
    <property type="entry name" value="Metab_Enz_Cyan_OpOx_G3PDH"/>
</dbReference>
<dbReference type="Gene3D" id="3.10.20.440">
    <property type="entry name" value="2Fe-2S iron-sulphur cluster binding domain, sarcosine oxidase, alpha subunit, N-terminal domain"/>
    <property type="match status" value="1"/>
</dbReference>